<evidence type="ECO:0000256" key="1">
    <source>
        <dbReference type="ARBA" id="ARBA00005622"/>
    </source>
</evidence>
<protein>
    <submittedName>
        <fullName evidence="4">Prolyl oligopeptidase family serine peptidase</fullName>
    </submittedName>
</protein>
<comment type="similarity">
    <text evidence="1">Belongs to the esterase D family.</text>
</comment>
<evidence type="ECO:0000256" key="3">
    <source>
        <dbReference type="SAM" id="SignalP"/>
    </source>
</evidence>
<dbReference type="InterPro" id="IPR029058">
    <property type="entry name" value="AB_hydrolase_fold"/>
</dbReference>
<keyword evidence="3" id="KW-0732">Signal</keyword>
<dbReference type="EMBL" id="JAJVKT010000004">
    <property type="protein sequence ID" value="MCE7507930.1"/>
    <property type="molecule type" value="Genomic_DNA"/>
</dbReference>
<evidence type="ECO:0000313" key="4">
    <source>
        <dbReference type="EMBL" id="MCE7507930.1"/>
    </source>
</evidence>
<dbReference type="Gene3D" id="3.40.50.1820">
    <property type="entry name" value="alpha/beta hydrolase"/>
    <property type="match status" value="1"/>
</dbReference>
<comment type="caution">
    <text evidence="4">The sequence shown here is derived from an EMBL/GenBank/DDBJ whole genome shotgun (WGS) entry which is preliminary data.</text>
</comment>
<feature type="chain" id="PRO_5040502928" evidence="3">
    <location>
        <begin position="28"/>
        <end position="318"/>
    </location>
</feature>
<proteinExistence type="inferred from homology"/>
<dbReference type="SUPFAM" id="SSF53474">
    <property type="entry name" value="alpha/beta-Hydrolases"/>
    <property type="match status" value="1"/>
</dbReference>
<keyword evidence="5" id="KW-1185">Reference proteome</keyword>
<dbReference type="GO" id="GO:0016788">
    <property type="term" value="F:hydrolase activity, acting on ester bonds"/>
    <property type="evidence" value="ECO:0007669"/>
    <property type="project" value="TreeGrafter"/>
</dbReference>
<dbReference type="RefSeq" id="WP_233925250.1">
    <property type="nucleotide sequence ID" value="NZ_JAJVKT010000004.1"/>
</dbReference>
<dbReference type="PANTHER" id="PTHR40841">
    <property type="entry name" value="SIDEROPHORE TRIACETYLFUSARININE C ESTERASE"/>
    <property type="match status" value="1"/>
</dbReference>
<dbReference type="PANTHER" id="PTHR40841:SF2">
    <property type="entry name" value="SIDEROPHORE-DEGRADING ESTERASE (EUROFUNG)"/>
    <property type="match status" value="1"/>
</dbReference>
<dbReference type="InterPro" id="IPR000801">
    <property type="entry name" value="Esterase-like"/>
</dbReference>
<organism evidence="4 5">
    <name type="scientific">Alloalcanivorax xenomutans</name>
    <dbReference type="NCBI Taxonomy" id="1094342"/>
    <lineage>
        <taxon>Bacteria</taxon>
        <taxon>Pseudomonadati</taxon>
        <taxon>Pseudomonadota</taxon>
        <taxon>Gammaproteobacteria</taxon>
        <taxon>Oceanospirillales</taxon>
        <taxon>Alcanivoracaceae</taxon>
        <taxon>Alloalcanivorax</taxon>
    </lineage>
</organism>
<feature type="signal peptide" evidence="3">
    <location>
        <begin position="1"/>
        <end position="27"/>
    </location>
</feature>
<dbReference type="AlphaFoldDB" id="A0A9Q3ZC38"/>
<name>A0A9Q3ZC38_9GAMM</name>
<evidence type="ECO:0000313" key="5">
    <source>
        <dbReference type="Proteomes" id="UP001107961"/>
    </source>
</evidence>
<dbReference type="Proteomes" id="UP001107961">
    <property type="component" value="Unassembled WGS sequence"/>
</dbReference>
<keyword evidence="2" id="KW-0378">Hydrolase</keyword>
<evidence type="ECO:0000256" key="2">
    <source>
        <dbReference type="ARBA" id="ARBA00022801"/>
    </source>
</evidence>
<dbReference type="InterPro" id="IPR052558">
    <property type="entry name" value="Siderophore_Hydrolase_D"/>
</dbReference>
<gene>
    <name evidence="4" type="ORF">LZG35_04730</name>
</gene>
<sequence>MDRQRRRLSQALLAAAGLLVLPGTAAARPDMTRTMGTTLADTGVPGYRFESRVFPGSEGRRRHRVWLAIPDRTPPPAGFPALYLLDGNAVLSRLRPEWLTALDEATPPVLVMIGYDTDLLFDGEARHYDYTPAPEGQASVRDARRPQREGGGAAAFIERIESTITPWVASRTQVDPNRKALWGHSFGGLFTLFTLCTRPRAFRIYLPVSPSLGWADNLLQHSLDHLAAQPPERNTAVWICRGDEEVRITKVMNAEQIQQRKNNGNTAFRLFADNLDRIPRVEVHRRLYPGLGHGDMFSAALPEALRIVAGLAPDPAWS</sequence>
<accession>A0A9Q3ZC38</accession>
<dbReference type="Pfam" id="PF00756">
    <property type="entry name" value="Esterase"/>
    <property type="match status" value="1"/>
</dbReference>
<reference evidence="4" key="1">
    <citation type="submission" date="2022-01" db="EMBL/GenBank/DDBJ databases">
        <authorList>
            <person name="Karlyshev A.V."/>
            <person name="Jaspars M."/>
        </authorList>
    </citation>
    <scope>NUCLEOTIDE SEQUENCE</scope>
    <source>
        <strain evidence="4">AGSA3-2</strain>
    </source>
</reference>